<protein>
    <submittedName>
        <fullName evidence="1">Uncharacterized protein</fullName>
    </submittedName>
</protein>
<dbReference type="Proteomes" id="UP000758611">
    <property type="component" value="Unassembled WGS sequence"/>
</dbReference>
<accession>A0A930DZT4</accession>
<reference evidence="1" key="1">
    <citation type="submission" date="2020-04" db="EMBL/GenBank/DDBJ databases">
        <title>Deep metagenomics examines the oral microbiome during advanced dental caries in children, revealing novel taxa and co-occurrences with host molecules.</title>
        <authorList>
            <person name="Baker J.L."/>
            <person name="Morton J.T."/>
            <person name="Dinis M."/>
            <person name="Alvarez R."/>
            <person name="Tran N.C."/>
            <person name="Knight R."/>
            <person name="Edlund A."/>
        </authorList>
    </citation>
    <scope>NUCLEOTIDE SEQUENCE</scope>
    <source>
        <strain evidence="1">JCVI_23_bin.11</strain>
    </source>
</reference>
<evidence type="ECO:0000313" key="2">
    <source>
        <dbReference type="Proteomes" id="UP000758611"/>
    </source>
</evidence>
<dbReference type="EMBL" id="JABZRE010000002">
    <property type="protein sequence ID" value="MBF1306357.1"/>
    <property type="molecule type" value="Genomic_DNA"/>
</dbReference>
<comment type="caution">
    <text evidence="1">The sequence shown here is derived from an EMBL/GenBank/DDBJ whole genome shotgun (WGS) entry which is preliminary data.</text>
</comment>
<sequence length="148" mass="17023">MSKPLAFITLLILTSIPFLILNQRFEEQSIIKEEIVSETVKEIIPDNKNLIESAKLFFAESGNDFQPSIFEEGDELKLKVKMKSGEEFEKLFYANSNSLSVEKGTENKVESVLQTTTKIKKSWFNVEEESEKTQFFVKIKSSDPFLDK</sequence>
<name>A0A930DZT4_9FIRM</name>
<evidence type="ECO:0000313" key="1">
    <source>
        <dbReference type="EMBL" id="MBF1306357.1"/>
    </source>
</evidence>
<proteinExistence type="predicted"/>
<organism evidence="1 2">
    <name type="scientific">Parvimonas micra</name>
    <dbReference type="NCBI Taxonomy" id="33033"/>
    <lineage>
        <taxon>Bacteria</taxon>
        <taxon>Bacillati</taxon>
        <taxon>Bacillota</taxon>
        <taxon>Tissierellia</taxon>
        <taxon>Tissierellales</taxon>
        <taxon>Peptoniphilaceae</taxon>
        <taxon>Parvimonas</taxon>
    </lineage>
</organism>
<gene>
    <name evidence="1" type="ORF">HXM94_01020</name>
</gene>
<dbReference type="AlphaFoldDB" id="A0A930DZT4"/>
<dbReference type="RefSeq" id="WP_278476881.1">
    <property type="nucleotide sequence ID" value="NZ_JABZRE010000002.1"/>
</dbReference>